<dbReference type="Gene3D" id="3.40.50.1820">
    <property type="entry name" value="alpha/beta hydrolase"/>
    <property type="match status" value="1"/>
</dbReference>
<feature type="domain" description="Dienelactone hydrolase" evidence="1">
    <location>
        <begin position="26"/>
        <end position="244"/>
    </location>
</feature>
<dbReference type="RefSeq" id="WP_111221137.1">
    <property type="nucleotide sequence ID" value="NZ_CP117259.1"/>
</dbReference>
<sequence>MKKTIDITTADGVAKAAIFRSDAQHADASAPGILLYMDALGPRPAMDGMAQRLADAGYIVLLADLFYRYGAYGPFQSSAFADPVTRDQIMGMLHGTTQAMTKSDTAAFLQTLDDAGATGPVGAVGYCMGGGRALTAAGAYPDRIAAAASFHGGGLATDADDSPHKAAAKGKARIYVGTAGIDGSFPPEQSARLAETLRTAEVDHVIENYVDAAHGWTIPDHAGVYNEKAAERHWKRLLDFFAETLH</sequence>
<protein>
    <submittedName>
        <fullName evidence="2">Dienelactone hydrolase family protein</fullName>
    </submittedName>
</protein>
<dbReference type="Pfam" id="PF01738">
    <property type="entry name" value="DLH"/>
    <property type="match status" value="1"/>
</dbReference>
<accession>A0AAF1KTB2</accession>
<reference evidence="2 3" key="1">
    <citation type="journal article" date="2018" name="Sci. Rep.">
        <title>Rhizobium tumorigenes sp. nov., a novel plant tumorigenic bacterium isolated from cane gall tumors on thornless blackberry.</title>
        <authorList>
            <person name="Kuzmanovi N."/>
            <person name="Smalla K."/>
            <person name="Gronow S."/>
            <person name="PuBawska J."/>
        </authorList>
    </citation>
    <scope>NUCLEOTIDE SEQUENCE [LARGE SCALE GENOMIC DNA]</scope>
    <source>
        <strain evidence="2 3">1078</strain>
    </source>
</reference>
<dbReference type="PANTHER" id="PTHR46623">
    <property type="entry name" value="CARBOXYMETHYLENEBUTENOLIDASE-RELATED"/>
    <property type="match status" value="1"/>
</dbReference>
<dbReference type="InterPro" id="IPR051049">
    <property type="entry name" value="Dienelactone_hydrolase-like"/>
</dbReference>
<name>A0AAF1KTB2_9HYPH</name>
<evidence type="ECO:0000313" key="2">
    <source>
        <dbReference type="EMBL" id="WFR98997.1"/>
    </source>
</evidence>
<dbReference type="InterPro" id="IPR002925">
    <property type="entry name" value="Dienelactn_hydro"/>
</dbReference>
<keyword evidence="2" id="KW-0614">Plasmid</keyword>
<dbReference type="KEGG" id="rtu:PR017_26840"/>
<organism evidence="2 3">
    <name type="scientific">Rhizobium tumorigenes</name>
    <dbReference type="NCBI Taxonomy" id="2041385"/>
    <lineage>
        <taxon>Bacteria</taxon>
        <taxon>Pseudomonadati</taxon>
        <taxon>Pseudomonadota</taxon>
        <taxon>Alphaproteobacteria</taxon>
        <taxon>Hyphomicrobiales</taxon>
        <taxon>Rhizobiaceae</taxon>
        <taxon>Rhizobium/Agrobacterium group</taxon>
        <taxon>Rhizobium</taxon>
    </lineage>
</organism>
<keyword evidence="3" id="KW-1185">Reference proteome</keyword>
<dbReference type="InterPro" id="IPR029058">
    <property type="entry name" value="AB_hydrolase_fold"/>
</dbReference>
<geneLocation type="plasmid" evidence="2 3">
    <name>unnamed2</name>
</geneLocation>
<dbReference type="Proteomes" id="UP000249499">
    <property type="component" value="Plasmid unnamed2"/>
</dbReference>
<dbReference type="SUPFAM" id="SSF53474">
    <property type="entry name" value="alpha/beta-Hydrolases"/>
    <property type="match status" value="1"/>
</dbReference>
<dbReference type="PANTHER" id="PTHR46623:SF10">
    <property type="entry name" value="CARBOXYMETHYLENEBUTENOLIDASE HOMOLOG"/>
    <property type="match status" value="1"/>
</dbReference>
<proteinExistence type="predicted"/>
<dbReference type="AlphaFoldDB" id="A0AAF1KTB2"/>
<evidence type="ECO:0000313" key="3">
    <source>
        <dbReference type="Proteomes" id="UP000249499"/>
    </source>
</evidence>
<evidence type="ECO:0000259" key="1">
    <source>
        <dbReference type="Pfam" id="PF01738"/>
    </source>
</evidence>
<gene>
    <name evidence="2" type="ORF">PR017_26840</name>
</gene>
<keyword evidence="2" id="KW-0378">Hydrolase</keyword>
<dbReference type="EMBL" id="CP117259">
    <property type="protein sequence ID" value="WFR98997.1"/>
    <property type="molecule type" value="Genomic_DNA"/>
</dbReference>
<dbReference type="GO" id="GO:0016787">
    <property type="term" value="F:hydrolase activity"/>
    <property type="evidence" value="ECO:0007669"/>
    <property type="project" value="UniProtKB-KW"/>
</dbReference>
<reference evidence="3" key="2">
    <citation type="journal article" date="2023" name="MicrobiologyOpen">
        <title>Genomics of the tumorigenes clade of the family Rhizobiaceae and description of Rhizobium rhododendri sp. nov.</title>
        <authorList>
            <person name="Kuzmanovic N."/>
            <person name="diCenzo G.C."/>
            <person name="Bunk B."/>
            <person name="Sproeer C."/>
            <person name="Fruehling A."/>
            <person name="Neumann-Schaal M."/>
            <person name="Overmann J."/>
            <person name="Smalla K."/>
        </authorList>
    </citation>
    <scope>NUCLEOTIDE SEQUENCE [LARGE SCALE GENOMIC DNA]</scope>
    <source>
        <strain evidence="3">1078</strain>
        <plasmid evidence="3">unnamed2</plasmid>
    </source>
</reference>